<reference evidence="3 4" key="1">
    <citation type="journal article" date="2016" name="Appl. Microbiol. Biotechnol.">
        <title>Characterization of T-DNA insertion mutants with decreased virulence in the entomopathogenic fungus Beauveria bassiana JEF-007.</title>
        <authorList>
            <person name="Kim S."/>
            <person name="Lee S.J."/>
            <person name="Nai Y.S."/>
            <person name="Yu J.S."/>
            <person name="Lee M.R."/>
            <person name="Yang Y.T."/>
            <person name="Kim J.S."/>
        </authorList>
    </citation>
    <scope>NUCLEOTIDE SEQUENCE [LARGE SCALE GENOMIC DNA]</scope>
    <source>
        <strain evidence="3 4">JEF-007</strain>
    </source>
</reference>
<evidence type="ECO:0000313" key="4">
    <source>
        <dbReference type="Proteomes" id="UP000235728"/>
    </source>
</evidence>
<protein>
    <submittedName>
        <fullName evidence="3">Uncharacterized protein</fullName>
    </submittedName>
</protein>
<feature type="coiled-coil region" evidence="1">
    <location>
        <begin position="149"/>
        <end position="176"/>
    </location>
</feature>
<accession>A0A2N6NW36</accession>
<sequence>MPMPSKVTLTVGSIIAVSVIVAVASRLSCMADLFSAYASPGETDDNDEKRTDVKGSPAWSFGTPESAREAGTCTGWRSAANAFSSERTESVPHMAGVEKSGNGDQEEALVKSWDNMEASPGSLPSDRPYDADDDADDDEDDDDDVWDMLQGLEQELKDAQKNSSALRLQLDEARADVCALQIRVAQHETRARLVAEDLDVAIEDNHALHAQNRRLQIQLQEASNENATLREGLAAAAAVGHALKGRETELRGTRKALQGLREAHLELIEAASQRRS</sequence>
<feature type="region of interest" description="Disordered" evidence="2">
    <location>
        <begin position="39"/>
        <end position="69"/>
    </location>
</feature>
<evidence type="ECO:0000313" key="3">
    <source>
        <dbReference type="EMBL" id="PMB71483.1"/>
    </source>
</evidence>
<feature type="region of interest" description="Disordered" evidence="2">
    <location>
        <begin position="83"/>
        <end position="144"/>
    </location>
</feature>
<comment type="caution">
    <text evidence="3">The sequence shown here is derived from an EMBL/GenBank/DDBJ whole genome shotgun (WGS) entry which is preliminary data.</text>
</comment>
<dbReference type="EMBL" id="MRVG01000002">
    <property type="protein sequence ID" value="PMB71483.1"/>
    <property type="molecule type" value="Genomic_DNA"/>
</dbReference>
<proteinExistence type="predicted"/>
<name>A0A2N6NW36_BEABA</name>
<dbReference type="Proteomes" id="UP000235728">
    <property type="component" value="Unassembled WGS sequence"/>
</dbReference>
<gene>
    <name evidence="3" type="ORF">BM221_001573</name>
</gene>
<feature type="coiled-coil region" evidence="1">
    <location>
        <begin position="205"/>
        <end position="232"/>
    </location>
</feature>
<dbReference type="AlphaFoldDB" id="A0A2N6NW36"/>
<organism evidence="3 4">
    <name type="scientific">Beauveria bassiana</name>
    <name type="common">White muscardine disease fungus</name>
    <name type="synonym">Tritirachium shiotae</name>
    <dbReference type="NCBI Taxonomy" id="176275"/>
    <lineage>
        <taxon>Eukaryota</taxon>
        <taxon>Fungi</taxon>
        <taxon>Dikarya</taxon>
        <taxon>Ascomycota</taxon>
        <taxon>Pezizomycotina</taxon>
        <taxon>Sordariomycetes</taxon>
        <taxon>Hypocreomycetidae</taxon>
        <taxon>Hypocreales</taxon>
        <taxon>Cordycipitaceae</taxon>
        <taxon>Beauveria</taxon>
    </lineage>
</organism>
<keyword evidence="1" id="KW-0175">Coiled coil</keyword>
<feature type="compositionally biased region" description="Acidic residues" evidence="2">
    <location>
        <begin position="131"/>
        <end position="144"/>
    </location>
</feature>
<evidence type="ECO:0000256" key="1">
    <source>
        <dbReference type="SAM" id="Coils"/>
    </source>
</evidence>
<evidence type="ECO:0000256" key="2">
    <source>
        <dbReference type="SAM" id="MobiDB-lite"/>
    </source>
</evidence>